<evidence type="ECO:0000256" key="4">
    <source>
        <dbReference type="ARBA" id="ARBA00022801"/>
    </source>
</evidence>
<dbReference type="InterPro" id="IPR017853">
    <property type="entry name" value="GH"/>
</dbReference>
<dbReference type="GO" id="GO:0009251">
    <property type="term" value="P:glucan catabolic process"/>
    <property type="evidence" value="ECO:0007669"/>
    <property type="project" value="TreeGrafter"/>
</dbReference>
<feature type="signal peptide" evidence="7">
    <location>
        <begin position="1"/>
        <end position="19"/>
    </location>
</feature>
<evidence type="ECO:0000313" key="9">
    <source>
        <dbReference type="EMBL" id="KZT58794.1"/>
    </source>
</evidence>
<dbReference type="GO" id="GO:0008810">
    <property type="term" value="F:cellulase activity"/>
    <property type="evidence" value="ECO:0007669"/>
    <property type="project" value="UniProtKB-EC"/>
</dbReference>
<dbReference type="STRING" id="1353952.A0A165H2R9"/>
<comment type="similarity">
    <text evidence="2 6">Belongs to the glycosyl hydrolase 5 (cellulase A) family.</text>
</comment>
<dbReference type="InParanoid" id="A0A165H2R9"/>
<accession>A0A165H2R9</accession>
<dbReference type="EMBL" id="KV423947">
    <property type="protein sequence ID" value="KZT58794.1"/>
    <property type="molecule type" value="Genomic_DNA"/>
</dbReference>
<comment type="catalytic activity">
    <reaction evidence="1">
        <text>Endohydrolysis of (1-&gt;4)-beta-D-glucosidic linkages in cellulose, lichenin and cereal beta-D-glucans.</text>
        <dbReference type="EC" id="3.2.1.4"/>
    </reaction>
</comment>
<dbReference type="InterPro" id="IPR018087">
    <property type="entry name" value="Glyco_hydro_5_CS"/>
</dbReference>
<feature type="chain" id="PRO_5007858456" description="cellulase" evidence="7">
    <location>
        <begin position="20"/>
        <end position="342"/>
    </location>
</feature>
<protein>
    <recommendedName>
        <fullName evidence="3">cellulase</fullName>
        <ecNumber evidence="3">3.2.1.4</ecNumber>
    </recommendedName>
</protein>
<dbReference type="PROSITE" id="PS00659">
    <property type="entry name" value="GLYCOSYL_HYDROL_F5"/>
    <property type="match status" value="1"/>
</dbReference>
<name>A0A165H2R9_9BASI</name>
<keyword evidence="4 6" id="KW-0378">Hydrolase</keyword>
<evidence type="ECO:0000256" key="3">
    <source>
        <dbReference type="ARBA" id="ARBA00012601"/>
    </source>
</evidence>
<evidence type="ECO:0000259" key="8">
    <source>
        <dbReference type="Pfam" id="PF00150"/>
    </source>
</evidence>
<sequence length="342" mass="37202">MKVASVAATIFGLVASVLATPPRLGGVNTAGYDFTVSTDGYDTLPYAQPPLYQYPYFSLEGANLYRIPFAWQLATPTLGGPLNMTWLAEYDQNVQAALATYAFVIVDVHNYARWNGEIINQGGPTIEQYASLWSQLAAYYKDEDRIIIGLMNEPHGTPYLPDNTLWPPAVQGAINAIRAAGATTQYILMPGSNYTSAAAMPTVMGPLLLNITDPATPGSTEFLLFDVHQYLDYDNSGTHTTCVTNNTEILSTLVTWLKANGGRQAILSETGGGRNDSTCYTNLGEELAFVKDNYPYMVGFSTWAAGAFDTTYILSMTPTNGNTDAPLWEYAVRPNLPAPTYT</sequence>
<keyword evidence="5 6" id="KW-0326">Glycosidase</keyword>
<gene>
    <name evidence="9" type="ORF">CALCODRAFT_467890</name>
</gene>
<evidence type="ECO:0000313" key="10">
    <source>
        <dbReference type="Proteomes" id="UP000076842"/>
    </source>
</evidence>
<evidence type="ECO:0000256" key="2">
    <source>
        <dbReference type="ARBA" id="ARBA00005641"/>
    </source>
</evidence>
<keyword evidence="7" id="KW-0732">Signal</keyword>
<dbReference type="SUPFAM" id="SSF51445">
    <property type="entry name" value="(Trans)glycosidases"/>
    <property type="match status" value="1"/>
</dbReference>
<dbReference type="InterPro" id="IPR001547">
    <property type="entry name" value="Glyco_hydro_5"/>
</dbReference>
<dbReference type="Gene3D" id="3.20.20.80">
    <property type="entry name" value="Glycosidases"/>
    <property type="match status" value="1"/>
</dbReference>
<evidence type="ECO:0000256" key="6">
    <source>
        <dbReference type="RuleBase" id="RU361153"/>
    </source>
</evidence>
<proteinExistence type="inferred from homology"/>
<organism evidence="9 10">
    <name type="scientific">Calocera cornea HHB12733</name>
    <dbReference type="NCBI Taxonomy" id="1353952"/>
    <lineage>
        <taxon>Eukaryota</taxon>
        <taxon>Fungi</taxon>
        <taxon>Dikarya</taxon>
        <taxon>Basidiomycota</taxon>
        <taxon>Agaricomycotina</taxon>
        <taxon>Dacrymycetes</taxon>
        <taxon>Dacrymycetales</taxon>
        <taxon>Dacrymycetaceae</taxon>
        <taxon>Calocera</taxon>
    </lineage>
</organism>
<dbReference type="EC" id="3.2.1.4" evidence="3"/>
<evidence type="ECO:0000256" key="5">
    <source>
        <dbReference type="ARBA" id="ARBA00023295"/>
    </source>
</evidence>
<evidence type="ECO:0000256" key="7">
    <source>
        <dbReference type="SAM" id="SignalP"/>
    </source>
</evidence>
<evidence type="ECO:0000256" key="1">
    <source>
        <dbReference type="ARBA" id="ARBA00000966"/>
    </source>
</evidence>
<dbReference type="AlphaFoldDB" id="A0A165H2R9"/>
<dbReference type="PANTHER" id="PTHR34142">
    <property type="entry name" value="ENDO-BETA-1,4-GLUCANASE A"/>
    <property type="match status" value="1"/>
</dbReference>
<dbReference type="OrthoDB" id="5823761at2759"/>
<dbReference type="Pfam" id="PF00150">
    <property type="entry name" value="Cellulase"/>
    <property type="match status" value="1"/>
</dbReference>
<keyword evidence="10" id="KW-1185">Reference proteome</keyword>
<dbReference type="PANTHER" id="PTHR34142:SF5">
    <property type="entry name" value="CBM1 DOMAIN-CONTAINING PROTEIN"/>
    <property type="match status" value="1"/>
</dbReference>
<feature type="domain" description="Glycoside hydrolase family 5" evidence="8">
    <location>
        <begin position="60"/>
        <end position="305"/>
    </location>
</feature>
<reference evidence="9 10" key="1">
    <citation type="journal article" date="2016" name="Mol. Biol. Evol.">
        <title>Comparative Genomics of Early-Diverging Mushroom-Forming Fungi Provides Insights into the Origins of Lignocellulose Decay Capabilities.</title>
        <authorList>
            <person name="Nagy L.G."/>
            <person name="Riley R."/>
            <person name="Tritt A."/>
            <person name="Adam C."/>
            <person name="Daum C."/>
            <person name="Floudas D."/>
            <person name="Sun H."/>
            <person name="Yadav J.S."/>
            <person name="Pangilinan J."/>
            <person name="Larsson K.H."/>
            <person name="Matsuura K."/>
            <person name="Barry K."/>
            <person name="Labutti K."/>
            <person name="Kuo R."/>
            <person name="Ohm R.A."/>
            <person name="Bhattacharya S.S."/>
            <person name="Shirouzu T."/>
            <person name="Yoshinaga Y."/>
            <person name="Martin F.M."/>
            <person name="Grigoriev I.V."/>
            <person name="Hibbett D.S."/>
        </authorList>
    </citation>
    <scope>NUCLEOTIDE SEQUENCE [LARGE SCALE GENOMIC DNA]</scope>
    <source>
        <strain evidence="9 10">HHB12733</strain>
    </source>
</reference>
<dbReference type="Proteomes" id="UP000076842">
    <property type="component" value="Unassembled WGS sequence"/>
</dbReference>